<keyword evidence="4" id="KW-1185">Reference proteome</keyword>
<feature type="transmembrane region" description="Helical" evidence="2">
    <location>
        <begin position="7"/>
        <end position="28"/>
    </location>
</feature>
<dbReference type="Proteomes" id="UP001595916">
    <property type="component" value="Unassembled WGS sequence"/>
</dbReference>
<evidence type="ECO:0000313" key="3">
    <source>
        <dbReference type="EMBL" id="MFC4804612.1"/>
    </source>
</evidence>
<keyword evidence="2" id="KW-0472">Membrane</keyword>
<feature type="compositionally biased region" description="Basic and acidic residues" evidence="1">
    <location>
        <begin position="75"/>
        <end position="102"/>
    </location>
</feature>
<name>A0ABV9QJQ1_9FIRM</name>
<sequence length="179" mass="20381">MKKIKDFIYSTSDIMVSLLIVICVVFFVGRELKPWFPQGSSFLLSLFFGQELPSSPDNSLSEAKRILEEQQAATAKEEEHTGSKEVKTSFEAQKQEEEREYIKISSPNPDSPTINFVIKEDSSNEKVVSDLLALRLIHDAQAFLQAMEEAEPPKKFKAGRFRIPKNMPEEELLELLTVQ</sequence>
<dbReference type="Gene3D" id="3.30.1490.480">
    <property type="entry name" value="Endolytic murein transglycosylase"/>
    <property type="match status" value="1"/>
</dbReference>
<organism evidence="3 4">
    <name type="scientific">Filifactor villosus</name>
    <dbReference type="NCBI Taxonomy" id="29374"/>
    <lineage>
        <taxon>Bacteria</taxon>
        <taxon>Bacillati</taxon>
        <taxon>Bacillota</taxon>
        <taxon>Clostridia</taxon>
        <taxon>Peptostreptococcales</taxon>
        <taxon>Filifactoraceae</taxon>
        <taxon>Filifactor</taxon>
    </lineage>
</organism>
<dbReference type="EMBL" id="JBHSHL010000020">
    <property type="protein sequence ID" value="MFC4804612.1"/>
    <property type="molecule type" value="Genomic_DNA"/>
</dbReference>
<keyword evidence="2" id="KW-0812">Transmembrane</keyword>
<keyword evidence="2" id="KW-1133">Transmembrane helix</keyword>
<evidence type="ECO:0000313" key="4">
    <source>
        <dbReference type="Proteomes" id="UP001595916"/>
    </source>
</evidence>
<comment type="caution">
    <text evidence="3">The sequence shown here is derived from an EMBL/GenBank/DDBJ whole genome shotgun (WGS) entry which is preliminary data.</text>
</comment>
<dbReference type="RefSeq" id="WP_379788124.1">
    <property type="nucleotide sequence ID" value="NZ_JBHSHL010000020.1"/>
</dbReference>
<evidence type="ECO:0000256" key="1">
    <source>
        <dbReference type="SAM" id="MobiDB-lite"/>
    </source>
</evidence>
<gene>
    <name evidence="3" type="ORF">ACFO4R_05895</name>
</gene>
<feature type="region of interest" description="Disordered" evidence="1">
    <location>
        <begin position="70"/>
        <end position="105"/>
    </location>
</feature>
<protein>
    <submittedName>
        <fullName evidence="3">Uncharacterized protein</fullName>
    </submittedName>
</protein>
<evidence type="ECO:0000256" key="2">
    <source>
        <dbReference type="SAM" id="Phobius"/>
    </source>
</evidence>
<accession>A0ABV9QJQ1</accession>
<proteinExistence type="predicted"/>
<reference evidence="4" key="1">
    <citation type="journal article" date="2019" name="Int. J. Syst. Evol. Microbiol.">
        <title>The Global Catalogue of Microorganisms (GCM) 10K type strain sequencing project: providing services to taxonomists for standard genome sequencing and annotation.</title>
        <authorList>
            <consortium name="The Broad Institute Genomics Platform"/>
            <consortium name="The Broad Institute Genome Sequencing Center for Infectious Disease"/>
            <person name="Wu L."/>
            <person name="Ma J."/>
        </authorList>
    </citation>
    <scope>NUCLEOTIDE SEQUENCE [LARGE SCALE GENOMIC DNA]</scope>
    <source>
        <strain evidence="4">CCUG 46385</strain>
    </source>
</reference>